<feature type="transmembrane region" description="Helical" evidence="5">
    <location>
        <begin position="155"/>
        <end position="178"/>
    </location>
</feature>
<dbReference type="InterPro" id="IPR036909">
    <property type="entry name" value="Cyt_c-like_dom_sf"/>
</dbReference>
<dbReference type="SUPFAM" id="SSF48695">
    <property type="entry name" value="Multiheme cytochromes"/>
    <property type="match status" value="1"/>
</dbReference>
<evidence type="ECO:0000256" key="3">
    <source>
        <dbReference type="ARBA" id="ARBA00023004"/>
    </source>
</evidence>
<accession>A0A1I1L0X9</accession>
<evidence type="ECO:0000256" key="4">
    <source>
        <dbReference type="PROSITE-ProRule" id="PRU00433"/>
    </source>
</evidence>
<dbReference type="AlphaFoldDB" id="A0A1I1L0X9"/>
<protein>
    <submittedName>
        <fullName evidence="8">Cytochrome c, mono-and diheme variants</fullName>
    </submittedName>
</protein>
<dbReference type="Gene3D" id="3.90.10.10">
    <property type="entry name" value="Cytochrome C3"/>
    <property type="match status" value="2"/>
</dbReference>
<dbReference type="InterPro" id="IPR009056">
    <property type="entry name" value="Cyt_c-like_dom"/>
</dbReference>
<dbReference type="SUPFAM" id="SSF46626">
    <property type="entry name" value="Cytochrome c"/>
    <property type="match status" value="1"/>
</dbReference>
<evidence type="ECO:0000259" key="7">
    <source>
        <dbReference type="PROSITE" id="PS51007"/>
    </source>
</evidence>
<feature type="chain" id="PRO_5011784293" evidence="6">
    <location>
        <begin position="31"/>
        <end position="411"/>
    </location>
</feature>
<dbReference type="GO" id="GO:0020037">
    <property type="term" value="F:heme binding"/>
    <property type="evidence" value="ECO:0007669"/>
    <property type="project" value="InterPro"/>
</dbReference>
<reference evidence="8 9" key="1">
    <citation type="submission" date="2016-10" db="EMBL/GenBank/DDBJ databases">
        <authorList>
            <person name="de Groot N.N."/>
        </authorList>
    </citation>
    <scope>NUCLEOTIDE SEQUENCE [LARGE SCALE GENOMIC DNA]</scope>
    <source>
        <strain evidence="8 9">DSM 6793</strain>
    </source>
</reference>
<dbReference type="STRING" id="927664.SAMN05421780_107171"/>
<evidence type="ECO:0000256" key="5">
    <source>
        <dbReference type="SAM" id="Phobius"/>
    </source>
</evidence>
<dbReference type="CDD" id="cd08168">
    <property type="entry name" value="Cytochrom_C3"/>
    <property type="match status" value="1"/>
</dbReference>
<dbReference type="Proteomes" id="UP000199514">
    <property type="component" value="Unassembled WGS sequence"/>
</dbReference>
<keyword evidence="5" id="KW-1133">Transmembrane helix</keyword>
<keyword evidence="2 4" id="KW-0479">Metal-binding</keyword>
<feature type="transmembrane region" description="Helical" evidence="5">
    <location>
        <begin position="209"/>
        <end position="228"/>
    </location>
</feature>
<gene>
    <name evidence="8" type="ORF">SAMN05421780_107171</name>
</gene>
<keyword evidence="5" id="KW-0812">Transmembrane</keyword>
<evidence type="ECO:0000313" key="8">
    <source>
        <dbReference type="EMBL" id="SFC63240.1"/>
    </source>
</evidence>
<keyword evidence="3 4" id="KW-0408">Iron</keyword>
<feature type="signal peptide" evidence="6">
    <location>
        <begin position="1"/>
        <end position="30"/>
    </location>
</feature>
<dbReference type="PANTHER" id="PTHR39425:SF1">
    <property type="entry name" value="CYTOCHROME C7-LIKE DOMAIN-CONTAINING PROTEIN"/>
    <property type="match status" value="1"/>
</dbReference>
<keyword evidence="1 4" id="KW-0349">Heme</keyword>
<dbReference type="Pfam" id="PF14522">
    <property type="entry name" value="Cytochrome_C7"/>
    <property type="match status" value="1"/>
</dbReference>
<feature type="domain" description="Cytochrome c" evidence="7">
    <location>
        <begin position="36"/>
        <end position="128"/>
    </location>
</feature>
<proteinExistence type="predicted"/>
<keyword evidence="6" id="KW-0732">Signal</keyword>
<evidence type="ECO:0000256" key="6">
    <source>
        <dbReference type="SAM" id="SignalP"/>
    </source>
</evidence>
<keyword evidence="9" id="KW-1185">Reference proteome</keyword>
<evidence type="ECO:0000313" key="9">
    <source>
        <dbReference type="Proteomes" id="UP000199514"/>
    </source>
</evidence>
<organism evidence="8 9">
    <name type="scientific">Flexibacter flexilis DSM 6793</name>
    <dbReference type="NCBI Taxonomy" id="927664"/>
    <lineage>
        <taxon>Bacteria</taxon>
        <taxon>Pseudomonadati</taxon>
        <taxon>Bacteroidota</taxon>
        <taxon>Cytophagia</taxon>
        <taxon>Cytophagales</taxon>
        <taxon>Flexibacteraceae</taxon>
        <taxon>Flexibacter</taxon>
    </lineage>
</organism>
<dbReference type="GO" id="GO:0046872">
    <property type="term" value="F:metal ion binding"/>
    <property type="evidence" value="ECO:0007669"/>
    <property type="project" value="UniProtKB-KW"/>
</dbReference>
<dbReference type="PROSITE" id="PS51007">
    <property type="entry name" value="CYTC"/>
    <property type="match status" value="1"/>
</dbReference>
<dbReference type="GO" id="GO:0009055">
    <property type="term" value="F:electron transfer activity"/>
    <property type="evidence" value="ECO:0007669"/>
    <property type="project" value="InterPro"/>
</dbReference>
<dbReference type="PANTHER" id="PTHR39425">
    <property type="entry name" value="LIPOPROTEIN CYTOCHROME C"/>
    <property type="match status" value="1"/>
</dbReference>
<dbReference type="EMBL" id="FOLE01000007">
    <property type="protein sequence ID" value="SFC63240.1"/>
    <property type="molecule type" value="Genomic_DNA"/>
</dbReference>
<dbReference type="Gene3D" id="1.10.760.10">
    <property type="entry name" value="Cytochrome c-like domain"/>
    <property type="match status" value="1"/>
</dbReference>
<keyword evidence="5" id="KW-0472">Membrane</keyword>
<name>A0A1I1L0X9_9BACT</name>
<evidence type="ECO:0000256" key="1">
    <source>
        <dbReference type="ARBA" id="ARBA00022617"/>
    </source>
</evidence>
<dbReference type="Pfam" id="PF00034">
    <property type="entry name" value="Cytochrom_C"/>
    <property type="match status" value="1"/>
</dbReference>
<evidence type="ECO:0000256" key="2">
    <source>
        <dbReference type="ARBA" id="ARBA00022723"/>
    </source>
</evidence>
<dbReference type="InterPro" id="IPR029467">
    <property type="entry name" value="Cyt_c7-like"/>
</dbReference>
<dbReference type="InterPro" id="IPR036280">
    <property type="entry name" value="Multihaem_cyt_sf"/>
</dbReference>
<sequence>MCSHYNRFKTYLLALVFGVSSLALSTQAYAQAPDAAQIEKGTAVFDANCKQCHAIDEVVVGPALRDATKRWPSEAAILNFIKYPQKTIEGGNAYAKGLYDKYKQFMPNHDFLKDDEIKAVIAYIKNPPAKVEEKKTDAAGAEGAAKEAAPADNGVITYVLAALVLVLFLVLVVLGLLVSVLTKYLNSNTEGLDEDDKEVISQTLGFDKFFGSVAFKAAVGFVFFIMIAKAGYDKVYSVGIHQGYAPRQPIAFSHKLHAGMYEINCNYCHTGVYKAKSASIPSVNICLNCHNSIKTESPEIKKLYSAVEKNRPIEWVRVHNLPDLAYFNHSQHTKVGGVECQTCHGNIQDMEVVQQHSSLTMGWCINCHRETVVKAEGNAYYDKLVAMHAKKSKEPMKVENIGGLECSKCHY</sequence>